<dbReference type="PANTHER" id="PTHR42756:SF1">
    <property type="entry name" value="TRANSCRIPTIONAL REPRESSOR OF EMRAB OPERON"/>
    <property type="match status" value="1"/>
</dbReference>
<organism evidence="5 6">
    <name type="scientific">Phytoactinopolyspora halotolerans</name>
    <dbReference type="NCBI Taxonomy" id="1981512"/>
    <lineage>
        <taxon>Bacteria</taxon>
        <taxon>Bacillati</taxon>
        <taxon>Actinomycetota</taxon>
        <taxon>Actinomycetes</taxon>
        <taxon>Jiangellales</taxon>
        <taxon>Jiangellaceae</taxon>
        <taxon>Phytoactinopolyspora</taxon>
    </lineage>
</organism>
<gene>
    <name evidence="5" type="ORF">G1H10_14325</name>
</gene>
<keyword evidence="6" id="KW-1185">Reference proteome</keyword>
<accession>A0A6L9S9Y7</accession>
<dbReference type="EMBL" id="JAAGOA010000009">
    <property type="protein sequence ID" value="NEE01348.1"/>
    <property type="molecule type" value="Genomic_DNA"/>
</dbReference>
<dbReference type="AlphaFoldDB" id="A0A6L9S9Y7"/>
<evidence type="ECO:0000313" key="5">
    <source>
        <dbReference type="EMBL" id="NEE01348.1"/>
    </source>
</evidence>
<dbReference type="InterPro" id="IPR000835">
    <property type="entry name" value="HTH_MarR-typ"/>
</dbReference>
<dbReference type="GO" id="GO:0003700">
    <property type="term" value="F:DNA-binding transcription factor activity"/>
    <property type="evidence" value="ECO:0007669"/>
    <property type="project" value="InterPro"/>
</dbReference>
<evidence type="ECO:0000256" key="2">
    <source>
        <dbReference type="ARBA" id="ARBA00023125"/>
    </source>
</evidence>
<dbReference type="InterPro" id="IPR036388">
    <property type="entry name" value="WH-like_DNA-bd_sf"/>
</dbReference>
<keyword evidence="1" id="KW-0805">Transcription regulation</keyword>
<dbReference type="SUPFAM" id="SSF46785">
    <property type="entry name" value="Winged helix' DNA-binding domain"/>
    <property type="match status" value="1"/>
</dbReference>
<dbReference type="PRINTS" id="PR00598">
    <property type="entry name" value="HTHMARR"/>
</dbReference>
<keyword evidence="3" id="KW-0804">Transcription</keyword>
<evidence type="ECO:0000313" key="6">
    <source>
        <dbReference type="Proteomes" id="UP000475214"/>
    </source>
</evidence>
<dbReference type="SMART" id="SM00347">
    <property type="entry name" value="HTH_MARR"/>
    <property type="match status" value="1"/>
</dbReference>
<evidence type="ECO:0000256" key="3">
    <source>
        <dbReference type="ARBA" id="ARBA00023163"/>
    </source>
</evidence>
<keyword evidence="2" id="KW-0238">DNA-binding</keyword>
<sequence>MVDAVDRILEQWRAERPDINPSPMGVIGRISRAAQFLNTELRGPFAAHGMQRWEFDILATLRRSGAPYRLSAGALVEASMVTSGAITNRIDRLAAKGWVSREVDPDNRRSVRITLTDEGKRIVDDTLADHVANENRILAELTPDEQAQLAALLRKLLISLDDRPAAALRPQGR</sequence>
<comment type="caution">
    <text evidence="5">The sequence shown here is derived from an EMBL/GenBank/DDBJ whole genome shotgun (WGS) entry which is preliminary data.</text>
</comment>
<dbReference type="Proteomes" id="UP000475214">
    <property type="component" value="Unassembled WGS sequence"/>
</dbReference>
<proteinExistence type="predicted"/>
<dbReference type="PROSITE" id="PS50995">
    <property type="entry name" value="HTH_MARR_2"/>
    <property type="match status" value="1"/>
</dbReference>
<reference evidence="5 6" key="1">
    <citation type="submission" date="2020-02" db="EMBL/GenBank/DDBJ databases">
        <authorList>
            <person name="Li X.-J."/>
            <person name="Han X.-M."/>
        </authorList>
    </citation>
    <scope>NUCLEOTIDE SEQUENCE [LARGE SCALE GENOMIC DNA]</scope>
    <source>
        <strain evidence="5 6">CCTCC AB 2017055</strain>
    </source>
</reference>
<name>A0A6L9S9Y7_9ACTN</name>
<dbReference type="GO" id="GO:0003677">
    <property type="term" value="F:DNA binding"/>
    <property type="evidence" value="ECO:0007669"/>
    <property type="project" value="UniProtKB-KW"/>
</dbReference>
<dbReference type="Pfam" id="PF12802">
    <property type="entry name" value="MarR_2"/>
    <property type="match status" value="1"/>
</dbReference>
<dbReference type="InterPro" id="IPR023187">
    <property type="entry name" value="Tscrpt_reg_MarR-type_CS"/>
</dbReference>
<evidence type="ECO:0000259" key="4">
    <source>
        <dbReference type="PROSITE" id="PS50995"/>
    </source>
</evidence>
<feature type="domain" description="HTH marR-type" evidence="4">
    <location>
        <begin position="23"/>
        <end position="158"/>
    </location>
</feature>
<dbReference type="InterPro" id="IPR036390">
    <property type="entry name" value="WH_DNA-bd_sf"/>
</dbReference>
<evidence type="ECO:0000256" key="1">
    <source>
        <dbReference type="ARBA" id="ARBA00023015"/>
    </source>
</evidence>
<dbReference type="PROSITE" id="PS01117">
    <property type="entry name" value="HTH_MARR_1"/>
    <property type="match status" value="1"/>
</dbReference>
<dbReference type="Gene3D" id="1.10.10.10">
    <property type="entry name" value="Winged helix-like DNA-binding domain superfamily/Winged helix DNA-binding domain"/>
    <property type="match status" value="1"/>
</dbReference>
<protein>
    <submittedName>
        <fullName evidence="5">MarR family transcriptional regulator</fullName>
    </submittedName>
</protein>
<dbReference type="PANTHER" id="PTHR42756">
    <property type="entry name" value="TRANSCRIPTIONAL REGULATOR, MARR"/>
    <property type="match status" value="1"/>
</dbReference>